<feature type="domain" description="Plastocyanin-like" evidence="11">
    <location>
        <begin position="564"/>
        <end position="675"/>
    </location>
</feature>
<dbReference type="GO" id="GO:0005507">
    <property type="term" value="F:copper ion binding"/>
    <property type="evidence" value="ECO:0007669"/>
    <property type="project" value="InterPro"/>
</dbReference>
<sequence length="993" mass="104054">MRSLKYVPAVLSASFLNVLAKGNFDATVVVTTTRTVTFCPIANLFDCAAPEPTEHWGDWSQTVTPTTAGTTTTTRSNAATTTSSNGNGPSTRTTSSTSGNGQGTGSTTSTSGRGTSSTLTTTSGNGQGTTSTISTSGNGHGTGSTTSTSGTGSTTSIITSTTSRENGVNGTTTTAGTETTTSGVTTTTSRLDGVNGTTTTTGTGTTTTTSGTESTTSTTVTTSHFEGNGTTTTSFTSTTTPIFEGNGTTTTSLTSTTSHLDSNGTTTSSLTSTMTTTTAPFDGNGTTTTSFTSTMTTTTPPFGGNGTTTTSNFGGNGTTTTTPFGGNVTTTTPITSMTTPFGNVTTTPFNNGTTTTPTTTANTTTSTTCGNATSPHTASPTLAEPLCNSPEDRSTWCGGRSVADDTHSHLLFAGPVKRFTLVLTVSSFDFDGTPQSSYAINGKSPGEAIEVNWGDRVEITVVNNMNIATSIHWHGVRQEGTNDQDGVPGVTECPLAPGSTRLYSWTATTYGTGWYHSHLASQYGGGIRGPIIIHGPASANYDLDMGAIMINEKFASTIDIVAATAAKTPGGLAPSTNYLLNGKNLSPNGQAGESAKWIVKSGKKHLFRIINSSAQSGYAVHFDGHKMKVISADFTPIVPYETEWLYIQSGQRYNVIVEMNQKAGAYYLRAVTQTGCGTSSGNNGMSTSNGVFEYEGSCDKPTPGNLTFNANVCQDEPIASLVPVVPRGAGDLAKFTATSKLLPAGNAGTQAFSNVSIVRWFMGPVDDLSTNSATKKGNKTIMVDFDLPTLRAMSTLPNEGFNSSIYSNAVVLDGPANDWVYFVIQNNFQTSHPMHLHGHDVSVVGQGHGIFTADMASTLNFGNPIRRDTVLLWGAPVINPDTGRPFTGPNAPAQSGWTVIGFQTDNPGAWVMHCHIMFHADGGMGMQFIERPRDIKDYYDSQFQNTCSQYEAWEASGGIGKLEYESGLKRRYQDHLEAHKFSGYSHSNVVRNF</sequence>
<dbReference type="InterPro" id="IPR008972">
    <property type="entry name" value="Cupredoxin"/>
</dbReference>
<feature type="compositionally biased region" description="Low complexity" evidence="10">
    <location>
        <begin position="62"/>
        <end position="189"/>
    </location>
</feature>
<dbReference type="Pfam" id="PF07732">
    <property type="entry name" value="Cu-oxidase_3"/>
    <property type="match status" value="1"/>
</dbReference>
<name>A0AAN7YL89_9EURO</name>
<feature type="compositionally biased region" description="Low complexity" evidence="10">
    <location>
        <begin position="230"/>
        <end position="240"/>
    </location>
</feature>
<evidence type="ECO:0000259" key="12">
    <source>
        <dbReference type="Pfam" id="PF07731"/>
    </source>
</evidence>
<dbReference type="AlphaFoldDB" id="A0AAN7YL89"/>
<keyword evidence="8" id="KW-0325">Glycoprotein</keyword>
<proteinExistence type="inferred from homology"/>
<evidence type="ECO:0000256" key="4">
    <source>
        <dbReference type="ARBA" id="ARBA00012297"/>
    </source>
</evidence>
<keyword evidence="5" id="KW-0479">Metal-binding</keyword>
<comment type="cofactor">
    <cofactor evidence="2">
        <name>Cu cation</name>
        <dbReference type="ChEBI" id="CHEBI:23378"/>
    </cofactor>
</comment>
<feature type="compositionally biased region" description="Low complexity" evidence="10">
    <location>
        <begin position="196"/>
        <end position="223"/>
    </location>
</feature>
<evidence type="ECO:0000256" key="1">
    <source>
        <dbReference type="ARBA" id="ARBA00000349"/>
    </source>
</evidence>
<keyword evidence="9" id="KW-0439">Lignin degradation</keyword>
<dbReference type="PROSITE" id="PS00080">
    <property type="entry name" value="MULTICOPPER_OXIDASE2"/>
    <property type="match status" value="1"/>
</dbReference>
<dbReference type="InterPro" id="IPR033138">
    <property type="entry name" value="Cu_oxidase_CS"/>
</dbReference>
<feature type="domain" description="Plastocyanin-like" evidence="13">
    <location>
        <begin position="430"/>
        <end position="537"/>
    </location>
</feature>
<comment type="caution">
    <text evidence="14">The sequence shown here is derived from an EMBL/GenBank/DDBJ whole genome shotgun (WGS) entry which is preliminary data.</text>
</comment>
<evidence type="ECO:0000256" key="6">
    <source>
        <dbReference type="ARBA" id="ARBA00023002"/>
    </source>
</evidence>
<keyword evidence="6" id="KW-0560">Oxidoreductase</keyword>
<evidence type="ECO:0000256" key="5">
    <source>
        <dbReference type="ARBA" id="ARBA00022723"/>
    </source>
</evidence>
<dbReference type="EMBL" id="JAVRRJ010000001">
    <property type="protein sequence ID" value="KAK5091081.1"/>
    <property type="molecule type" value="Genomic_DNA"/>
</dbReference>
<evidence type="ECO:0000259" key="13">
    <source>
        <dbReference type="Pfam" id="PF07732"/>
    </source>
</evidence>
<dbReference type="InterPro" id="IPR045087">
    <property type="entry name" value="Cu-oxidase_fam"/>
</dbReference>
<dbReference type="InterPro" id="IPR011707">
    <property type="entry name" value="Cu-oxidase-like_N"/>
</dbReference>
<dbReference type="InterPro" id="IPR011706">
    <property type="entry name" value="Cu-oxidase_C"/>
</dbReference>
<dbReference type="EC" id="1.10.3.2" evidence="4"/>
<comment type="similarity">
    <text evidence="3">Belongs to the multicopper oxidase family.</text>
</comment>
<dbReference type="PANTHER" id="PTHR11709">
    <property type="entry name" value="MULTI-COPPER OXIDASE"/>
    <property type="match status" value="1"/>
</dbReference>
<dbReference type="PROSITE" id="PS00079">
    <property type="entry name" value="MULTICOPPER_OXIDASE1"/>
    <property type="match status" value="1"/>
</dbReference>
<protein>
    <recommendedName>
        <fullName evidence="4">laccase</fullName>
        <ecNumber evidence="4">1.10.3.2</ecNumber>
    </recommendedName>
</protein>
<evidence type="ECO:0000256" key="3">
    <source>
        <dbReference type="ARBA" id="ARBA00010609"/>
    </source>
</evidence>
<evidence type="ECO:0000313" key="14">
    <source>
        <dbReference type="EMBL" id="KAK5091081.1"/>
    </source>
</evidence>
<dbReference type="InterPro" id="IPR001117">
    <property type="entry name" value="Cu-oxidase_2nd"/>
</dbReference>
<evidence type="ECO:0000259" key="11">
    <source>
        <dbReference type="Pfam" id="PF00394"/>
    </source>
</evidence>
<dbReference type="InterPro" id="IPR002355">
    <property type="entry name" value="Cu_oxidase_Cu_BS"/>
</dbReference>
<reference evidence="14 15" key="1">
    <citation type="submission" date="2023-08" db="EMBL/GenBank/DDBJ databases">
        <title>Black Yeasts Isolated from many extreme environments.</title>
        <authorList>
            <person name="Coleine C."/>
            <person name="Stajich J.E."/>
            <person name="Selbmann L."/>
        </authorList>
    </citation>
    <scope>NUCLEOTIDE SEQUENCE [LARGE SCALE GENOMIC DNA]</scope>
    <source>
        <strain evidence="14 15">CCFEE 5910</strain>
    </source>
</reference>
<feature type="region of interest" description="Disordered" evidence="10">
    <location>
        <begin position="54"/>
        <end position="394"/>
    </location>
</feature>
<keyword evidence="15" id="KW-1185">Reference proteome</keyword>
<evidence type="ECO:0000256" key="2">
    <source>
        <dbReference type="ARBA" id="ARBA00001935"/>
    </source>
</evidence>
<feature type="compositionally biased region" description="Low complexity" evidence="10">
    <location>
        <begin position="248"/>
        <end position="258"/>
    </location>
</feature>
<evidence type="ECO:0000256" key="8">
    <source>
        <dbReference type="ARBA" id="ARBA00023180"/>
    </source>
</evidence>
<dbReference type="Pfam" id="PF00394">
    <property type="entry name" value="Cu-oxidase"/>
    <property type="match status" value="1"/>
</dbReference>
<accession>A0AAN7YL89</accession>
<dbReference type="SUPFAM" id="SSF49503">
    <property type="entry name" value="Cupredoxins"/>
    <property type="match status" value="3"/>
</dbReference>
<dbReference type="GO" id="GO:0046274">
    <property type="term" value="P:lignin catabolic process"/>
    <property type="evidence" value="ECO:0007669"/>
    <property type="project" value="UniProtKB-KW"/>
</dbReference>
<feature type="compositionally biased region" description="Low complexity" evidence="10">
    <location>
        <begin position="265"/>
        <end position="375"/>
    </location>
</feature>
<feature type="domain" description="Plastocyanin-like" evidence="12">
    <location>
        <begin position="787"/>
        <end position="872"/>
    </location>
</feature>
<keyword evidence="7" id="KW-0186">Copper</keyword>
<organism evidence="14 15">
    <name type="scientific">Lithohypha guttulata</name>
    <dbReference type="NCBI Taxonomy" id="1690604"/>
    <lineage>
        <taxon>Eukaryota</taxon>
        <taxon>Fungi</taxon>
        <taxon>Dikarya</taxon>
        <taxon>Ascomycota</taxon>
        <taxon>Pezizomycotina</taxon>
        <taxon>Eurotiomycetes</taxon>
        <taxon>Chaetothyriomycetidae</taxon>
        <taxon>Chaetothyriales</taxon>
        <taxon>Trichomeriaceae</taxon>
        <taxon>Lithohypha</taxon>
    </lineage>
</organism>
<evidence type="ECO:0000256" key="10">
    <source>
        <dbReference type="SAM" id="MobiDB-lite"/>
    </source>
</evidence>
<feature type="domain" description="Plastocyanin-like" evidence="12">
    <location>
        <begin position="895"/>
        <end position="933"/>
    </location>
</feature>
<gene>
    <name evidence="14" type="ORF">LTR05_001261</name>
</gene>
<dbReference type="Proteomes" id="UP001309876">
    <property type="component" value="Unassembled WGS sequence"/>
</dbReference>
<dbReference type="Gene3D" id="2.60.40.420">
    <property type="entry name" value="Cupredoxins - blue copper proteins"/>
    <property type="match status" value="3"/>
</dbReference>
<dbReference type="PANTHER" id="PTHR11709:SF87">
    <property type="entry name" value="LACCASE"/>
    <property type="match status" value="1"/>
</dbReference>
<evidence type="ECO:0000256" key="7">
    <source>
        <dbReference type="ARBA" id="ARBA00023008"/>
    </source>
</evidence>
<evidence type="ECO:0000313" key="15">
    <source>
        <dbReference type="Proteomes" id="UP001309876"/>
    </source>
</evidence>
<dbReference type="Pfam" id="PF07731">
    <property type="entry name" value="Cu-oxidase_2"/>
    <property type="match status" value="2"/>
</dbReference>
<dbReference type="GO" id="GO:0052716">
    <property type="term" value="F:hydroquinone:oxygen oxidoreductase activity"/>
    <property type="evidence" value="ECO:0007669"/>
    <property type="project" value="UniProtKB-EC"/>
</dbReference>
<evidence type="ECO:0000256" key="9">
    <source>
        <dbReference type="ARBA" id="ARBA00023185"/>
    </source>
</evidence>
<comment type="catalytic activity">
    <reaction evidence="1">
        <text>4 hydroquinone + O2 = 4 benzosemiquinone + 2 H2O</text>
        <dbReference type="Rhea" id="RHEA:11276"/>
        <dbReference type="ChEBI" id="CHEBI:15377"/>
        <dbReference type="ChEBI" id="CHEBI:15379"/>
        <dbReference type="ChEBI" id="CHEBI:17594"/>
        <dbReference type="ChEBI" id="CHEBI:17977"/>
        <dbReference type="EC" id="1.10.3.2"/>
    </reaction>
</comment>